<name>A0A9W5YF24_9FIRM</name>
<organism evidence="1 2">
    <name type="scientific">Vallitalea longa</name>
    <dbReference type="NCBI Taxonomy" id="2936439"/>
    <lineage>
        <taxon>Bacteria</taxon>
        <taxon>Bacillati</taxon>
        <taxon>Bacillota</taxon>
        <taxon>Clostridia</taxon>
        <taxon>Lachnospirales</taxon>
        <taxon>Vallitaleaceae</taxon>
        <taxon>Vallitalea</taxon>
    </lineage>
</organism>
<reference evidence="1" key="1">
    <citation type="submission" date="2022-06" db="EMBL/GenBank/DDBJ databases">
        <title>Vallitalea longa sp. nov., an anaerobic bacterium isolated from marine sediment.</title>
        <authorList>
            <person name="Hirano S."/>
            <person name="Terahara T."/>
            <person name="Mori K."/>
            <person name="Hamada M."/>
            <person name="Matsumoto R."/>
            <person name="Kobayashi T."/>
        </authorList>
    </citation>
    <scope>NUCLEOTIDE SEQUENCE</scope>
    <source>
        <strain evidence="1">SH18-1</strain>
    </source>
</reference>
<dbReference type="Proteomes" id="UP001144256">
    <property type="component" value="Unassembled WGS sequence"/>
</dbReference>
<proteinExistence type="predicted"/>
<dbReference type="AlphaFoldDB" id="A0A9W5YF24"/>
<protein>
    <submittedName>
        <fullName evidence="1">Uncharacterized protein</fullName>
    </submittedName>
</protein>
<accession>A0A9W5YF24</accession>
<keyword evidence="2" id="KW-1185">Reference proteome</keyword>
<dbReference type="EMBL" id="BRLB01000018">
    <property type="protein sequence ID" value="GKX31541.1"/>
    <property type="molecule type" value="Genomic_DNA"/>
</dbReference>
<dbReference type="RefSeq" id="WP_281818678.1">
    <property type="nucleotide sequence ID" value="NZ_BRLB01000018.1"/>
</dbReference>
<evidence type="ECO:0000313" key="2">
    <source>
        <dbReference type="Proteomes" id="UP001144256"/>
    </source>
</evidence>
<comment type="caution">
    <text evidence="1">The sequence shown here is derived from an EMBL/GenBank/DDBJ whole genome shotgun (WGS) entry which is preliminary data.</text>
</comment>
<sequence length="224" mass="26227">MPISVDDSRMKKPIPLQKNDMAYKLQKHYNQKLEQISFDRMKFDSAEFSRYAIVQCKIDKSLSKGEPLTDVAYEEFYTYGKLNKERNFMSNIGYDMSFMREDVTKGYYDRNTYDLLSKGIETVMEEGLWKDSEVLKTILQLPTDSVYRNIFESEDFKNYRQNIINRQNDGKKITKAESMIKILGDDHKISHETLAKIKSNTLTNATNVDIESTLKIDYYTSEST</sequence>
<evidence type="ECO:0000313" key="1">
    <source>
        <dbReference type="EMBL" id="GKX31541.1"/>
    </source>
</evidence>
<gene>
    <name evidence="1" type="ORF">SH1V18_40210</name>
</gene>